<dbReference type="SUPFAM" id="SSF55729">
    <property type="entry name" value="Acyl-CoA N-acyltransferases (Nat)"/>
    <property type="match status" value="1"/>
</dbReference>
<proteinExistence type="predicted"/>
<accession>A0A0S7Y557</accession>
<evidence type="ECO:0000313" key="2">
    <source>
        <dbReference type="Proteomes" id="UP000051861"/>
    </source>
</evidence>
<dbReference type="Proteomes" id="UP000051861">
    <property type="component" value="Unassembled WGS sequence"/>
</dbReference>
<dbReference type="InterPro" id="IPR016181">
    <property type="entry name" value="Acyl_CoA_acyltransferase"/>
</dbReference>
<sequence length="423" mass="49790">MDTKELEKVQNFKVPTSQTKPECNNKIGFLRSTRKNIGAFLEYLWELSASIRFYKSDAAIVLGKEKHTGQSLTTFYMGHYENFAFIFGEMYSEFEVKEKHKNINSLYTNAWFNKYKDSVDLLFADVELLFCKMLPRKEFIQIPQWIRQRFEVPDTWEGVLDRFRKNTKKTDMRKVRKYGFIFRITKSEEDFKTFYHQMYIPYIKKRFGDGALIEPEAKFMRQCRKGELMQIIRGEEVVACVLLHNLAGRLAYVWVGVPDDIKAEMFDGAFSALYYFTIMYGYEHGCHEIDFLGSRPLLNDGLFRYKRKWGTNVHKSPNPWGDILLKPLNFTGPLRSFFANNHFITRKGKGLAAKIFFDKHKMTAKELEDMVEYYFTEGLQCIKIFSLHGFDDDAKVWEQTKASQVKLFDLSESSNPAETFCRL</sequence>
<name>A0A0S7Y557_UNCSA</name>
<comment type="caution">
    <text evidence="1">The sequence shown here is derived from an EMBL/GenBank/DDBJ whole genome shotgun (WGS) entry which is preliminary data.</text>
</comment>
<evidence type="ECO:0008006" key="3">
    <source>
        <dbReference type="Google" id="ProtNLM"/>
    </source>
</evidence>
<protein>
    <recommendedName>
        <fullName evidence="3">BioF2-like acetyltransferase domain-containing protein</fullName>
    </recommendedName>
</protein>
<reference evidence="1 2" key="1">
    <citation type="journal article" date="2015" name="Microbiome">
        <title>Genomic resolution of linkages in carbon, nitrogen, and sulfur cycling among widespread estuary sediment bacteria.</title>
        <authorList>
            <person name="Baker B.J."/>
            <person name="Lazar C.S."/>
            <person name="Teske A.P."/>
            <person name="Dick G.J."/>
        </authorList>
    </citation>
    <scope>NUCLEOTIDE SEQUENCE [LARGE SCALE GENOMIC DNA]</scope>
    <source>
        <strain evidence="1">DG_54_3</strain>
    </source>
</reference>
<dbReference type="EMBL" id="LIZX01000013">
    <property type="protein sequence ID" value="KPJ69824.1"/>
    <property type="molecule type" value="Genomic_DNA"/>
</dbReference>
<gene>
    <name evidence="1" type="ORF">AMJ44_02290</name>
</gene>
<dbReference type="Gene3D" id="3.40.630.30">
    <property type="match status" value="1"/>
</dbReference>
<dbReference type="AlphaFoldDB" id="A0A0S7Y557"/>
<evidence type="ECO:0000313" key="1">
    <source>
        <dbReference type="EMBL" id="KPJ69824.1"/>
    </source>
</evidence>
<organism evidence="1 2">
    <name type="scientific">candidate division WOR-1 bacterium DG_54_3</name>
    <dbReference type="NCBI Taxonomy" id="1703775"/>
    <lineage>
        <taxon>Bacteria</taxon>
        <taxon>Bacillati</taxon>
        <taxon>Saganbacteria</taxon>
    </lineage>
</organism>